<dbReference type="Proteomes" id="UP000261500">
    <property type="component" value="Unplaced"/>
</dbReference>
<dbReference type="Pfam" id="PF13359">
    <property type="entry name" value="DDE_Tnp_4"/>
    <property type="match status" value="1"/>
</dbReference>
<evidence type="ECO:0000256" key="9">
    <source>
        <dbReference type="ARBA" id="ARBA00022801"/>
    </source>
</evidence>
<dbReference type="GO" id="GO:0005634">
    <property type="term" value="C:nucleus"/>
    <property type="evidence" value="ECO:0007669"/>
    <property type="project" value="UniProtKB-SubCell"/>
</dbReference>
<dbReference type="GO" id="GO:0016787">
    <property type="term" value="F:hydrolase activity"/>
    <property type="evidence" value="ECO:0007669"/>
    <property type="project" value="UniProtKB-KW"/>
</dbReference>
<evidence type="ECO:0000256" key="12">
    <source>
        <dbReference type="ARBA" id="ARBA00045850"/>
    </source>
</evidence>
<dbReference type="PRINTS" id="PR02086">
    <property type="entry name" value="PUTNUCHARBI1"/>
</dbReference>
<keyword evidence="8" id="KW-0479">Metal-binding</keyword>
<reference evidence="14" key="2">
    <citation type="submission" date="2025-09" db="UniProtKB">
        <authorList>
            <consortium name="Ensembl"/>
        </authorList>
    </citation>
    <scope>IDENTIFICATION</scope>
</reference>
<dbReference type="PANTHER" id="PTHR22930">
    <property type="match status" value="1"/>
</dbReference>
<evidence type="ECO:0000256" key="3">
    <source>
        <dbReference type="ARBA" id="ARBA00004496"/>
    </source>
</evidence>
<dbReference type="InterPro" id="IPR027806">
    <property type="entry name" value="HARBI1_dom"/>
</dbReference>
<dbReference type="STRING" id="48699.ENSPLAP00000021634"/>
<sequence>TGGLLAQVSTMIELSVILLKKMRKKNLFATLKQNLLIVEHLCWQRRRINYMRQLICAPLHKRRVTKTRFWVRPGRTSHWWDDFEKGAVDESAWMENFRMSRESLVALSGELRPYLEGKQTNMRLPVGVLKKVACTLYYLSDEGRIRRTANTFGLSHSTVSVIVRQTCKAITEHMGPQYIKLPFTEPEAEALVFGFLHAHGIPQCLGAIDGTHVEIKQPSCNSLDYLNKRGTYSLNIQAVCDFKHRFMDVVIRWPGSVDDARIFANSRINTRLKSGEIPVPEKLIVEDEGAIPVFLLGDSAYPLLPYLMKDYPNDGSSPQEEKFGRCVSRAHKVIERAFGRLKARFGSLRRPMDINMIDLPRVIYACFVLHNYCEAMEEPVDEDLVSTTMYANQQSQPPTQTNTKLTEFGDEEDGERVRRVVAKFLDSLERI</sequence>
<dbReference type="GO" id="GO:0004518">
    <property type="term" value="F:nuclease activity"/>
    <property type="evidence" value="ECO:0007669"/>
    <property type="project" value="UniProtKB-KW"/>
</dbReference>
<evidence type="ECO:0000256" key="1">
    <source>
        <dbReference type="ARBA" id="ARBA00001968"/>
    </source>
</evidence>
<evidence type="ECO:0000256" key="11">
    <source>
        <dbReference type="ARBA" id="ARBA00030126"/>
    </source>
</evidence>
<keyword evidence="15" id="KW-1185">Reference proteome</keyword>
<evidence type="ECO:0000313" key="14">
    <source>
        <dbReference type="Ensembl" id="ENSPLAP00000021634.1"/>
    </source>
</evidence>
<dbReference type="GO" id="GO:0046872">
    <property type="term" value="F:metal ion binding"/>
    <property type="evidence" value="ECO:0007669"/>
    <property type="project" value="UniProtKB-KW"/>
</dbReference>
<keyword evidence="10" id="KW-0539">Nucleus</keyword>
<proteinExistence type="inferred from homology"/>
<dbReference type="InterPro" id="IPR045249">
    <property type="entry name" value="HARBI1-like"/>
</dbReference>
<accession>A0A3B3V9S5</accession>
<dbReference type="GO" id="GO:0005737">
    <property type="term" value="C:cytoplasm"/>
    <property type="evidence" value="ECO:0007669"/>
    <property type="project" value="UniProtKB-SubCell"/>
</dbReference>
<keyword evidence="6" id="KW-0963">Cytoplasm</keyword>
<protein>
    <recommendedName>
        <fullName evidence="5">Putative nuclease HARBI1</fullName>
    </recommendedName>
    <alternativeName>
        <fullName evidence="11">Harbinger transposase-derived nuclease</fullName>
    </alternativeName>
</protein>
<evidence type="ECO:0000256" key="6">
    <source>
        <dbReference type="ARBA" id="ARBA00022490"/>
    </source>
</evidence>
<dbReference type="PANTHER" id="PTHR22930:SF85">
    <property type="entry name" value="GH03217P-RELATED"/>
    <property type="match status" value="1"/>
</dbReference>
<reference evidence="14" key="1">
    <citation type="submission" date="2025-08" db="UniProtKB">
        <authorList>
            <consortium name="Ensembl"/>
        </authorList>
    </citation>
    <scope>IDENTIFICATION</scope>
</reference>
<dbReference type="Ensembl" id="ENSPLAT00000010481.1">
    <property type="protein sequence ID" value="ENSPLAP00000021634.1"/>
    <property type="gene ID" value="ENSPLAG00000005547.1"/>
</dbReference>
<evidence type="ECO:0000256" key="8">
    <source>
        <dbReference type="ARBA" id="ARBA00022723"/>
    </source>
</evidence>
<dbReference type="GeneTree" id="ENSGT00940000166756"/>
<name>A0A3B3V9S5_9TELE</name>
<keyword evidence="7" id="KW-0540">Nuclease</keyword>
<evidence type="ECO:0000256" key="10">
    <source>
        <dbReference type="ARBA" id="ARBA00023242"/>
    </source>
</evidence>
<evidence type="ECO:0000256" key="2">
    <source>
        <dbReference type="ARBA" id="ARBA00004123"/>
    </source>
</evidence>
<comment type="subcellular location">
    <subcellularLocation>
        <location evidence="3">Cytoplasm</location>
    </subcellularLocation>
    <subcellularLocation>
        <location evidence="2">Nucleus</location>
    </subcellularLocation>
</comment>
<dbReference type="AlphaFoldDB" id="A0A3B3V9S5"/>
<evidence type="ECO:0000256" key="5">
    <source>
        <dbReference type="ARBA" id="ARBA00015519"/>
    </source>
</evidence>
<comment type="similarity">
    <text evidence="4">Belongs to the HARBI1 family.</text>
</comment>
<evidence type="ECO:0000313" key="15">
    <source>
        <dbReference type="Proteomes" id="UP000261500"/>
    </source>
</evidence>
<dbReference type="InterPro" id="IPR026103">
    <property type="entry name" value="HARBI1_animal"/>
</dbReference>
<comment type="cofactor">
    <cofactor evidence="1">
        <name>a divalent metal cation</name>
        <dbReference type="ChEBI" id="CHEBI:60240"/>
    </cofactor>
</comment>
<organism evidence="14 15">
    <name type="scientific">Poecilia latipinna</name>
    <name type="common">sailfin molly</name>
    <dbReference type="NCBI Taxonomy" id="48699"/>
    <lineage>
        <taxon>Eukaryota</taxon>
        <taxon>Metazoa</taxon>
        <taxon>Chordata</taxon>
        <taxon>Craniata</taxon>
        <taxon>Vertebrata</taxon>
        <taxon>Euteleostomi</taxon>
        <taxon>Actinopterygii</taxon>
        <taxon>Neopterygii</taxon>
        <taxon>Teleostei</taxon>
        <taxon>Neoteleostei</taxon>
        <taxon>Acanthomorphata</taxon>
        <taxon>Ovalentaria</taxon>
        <taxon>Atherinomorphae</taxon>
        <taxon>Cyprinodontiformes</taxon>
        <taxon>Poeciliidae</taxon>
        <taxon>Poeciliinae</taxon>
        <taxon>Poecilia</taxon>
    </lineage>
</organism>
<comment type="function">
    <text evidence="12">Transposase-derived protein that may have nuclease activity. Does not have transposase activity.</text>
</comment>
<feature type="domain" description="DDE Tnp4" evidence="13">
    <location>
        <begin position="208"/>
        <end position="371"/>
    </location>
</feature>
<evidence type="ECO:0000256" key="4">
    <source>
        <dbReference type="ARBA" id="ARBA00006958"/>
    </source>
</evidence>
<evidence type="ECO:0000259" key="13">
    <source>
        <dbReference type="Pfam" id="PF13359"/>
    </source>
</evidence>
<evidence type="ECO:0000256" key="7">
    <source>
        <dbReference type="ARBA" id="ARBA00022722"/>
    </source>
</evidence>
<keyword evidence="9" id="KW-0378">Hydrolase</keyword>